<name>A0A9D4IKN2_DREPO</name>
<reference evidence="2" key="2">
    <citation type="submission" date="2020-11" db="EMBL/GenBank/DDBJ databases">
        <authorList>
            <person name="McCartney M.A."/>
            <person name="Auch B."/>
            <person name="Kono T."/>
            <person name="Mallez S."/>
            <person name="Becker A."/>
            <person name="Gohl D.M."/>
            <person name="Silverstein K.A.T."/>
            <person name="Koren S."/>
            <person name="Bechman K.B."/>
            <person name="Herman A."/>
            <person name="Abrahante J.E."/>
            <person name="Garbe J."/>
        </authorList>
    </citation>
    <scope>NUCLEOTIDE SEQUENCE</scope>
    <source>
        <strain evidence="2">Duluth1</strain>
        <tissue evidence="2">Whole animal</tissue>
    </source>
</reference>
<organism evidence="2 3">
    <name type="scientific">Dreissena polymorpha</name>
    <name type="common">Zebra mussel</name>
    <name type="synonym">Mytilus polymorpha</name>
    <dbReference type="NCBI Taxonomy" id="45954"/>
    <lineage>
        <taxon>Eukaryota</taxon>
        <taxon>Metazoa</taxon>
        <taxon>Spiralia</taxon>
        <taxon>Lophotrochozoa</taxon>
        <taxon>Mollusca</taxon>
        <taxon>Bivalvia</taxon>
        <taxon>Autobranchia</taxon>
        <taxon>Heteroconchia</taxon>
        <taxon>Euheterodonta</taxon>
        <taxon>Imparidentia</taxon>
        <taxon>Neoheterodontei</taxon>
        <taxon>Myida</taxon>
        <taxon>Dreissenoidea</taxon>
        <taxon>Dreissenidae</taxon>
        <taxon>Dreissena</taxon>
    </lineage>
</organism>
<gene>
    <name evidence="2" type="ORF">DPMN_180645</name>
</gene>
<dbReference type="EMBL" id="JAIWYP010000009">
    <property type="protein sequence ID" value="KAH3779166.1"/>
    <property type="molecule type" value="Genomic_DNA"/>
</dbReference>
<keyword evidence="1" id="KW-1133">Transmembrane helix</keyword>
<keyword evidence="1" id="KW-0812">Transmembrane</keyword>
<evidence type="ECO:0000256" key="1">
    <source>
        <dbReference type="SAM" id="Phobius"/>
    </source>
</evidence>
<feature type="transmembrane region" description="Helical" evidence="1">
    <location>
        <begin position="30"/>
        <end position="55"/>
    </location>
</feature>
<sequence length="86" mass="9543">MWDVFRETSKDNVTSSDLDFWKMTFKVTKVVFAGVLFVLVLGTAIISKGSLFLLVSNIFPPTAPQNSSLKTVNGHFQYQSKGRVGV</sequence>
<keyword evidence="3" id="KW-1185">Reference proteome</keyword>
<proteinExistence type="predicted"/>
<evidence type="ECO:0000313" key="3">
    <source>
        <dbReference type="Proteomes" id="UP000828390"/>
    </source>
</evidence>
<dbReference type="Proteomes" id="UP000828390">
    <property type="component" value="Unassembled WGS sequence"/>
</dbReference>
<evidence type="ECO:0000313" key="2">
    <source>
        <dbReference type="EMBL" id="KAH3779166.1"/>
    </source>
</evidence>
<comment type="caution">
    <text evidence="2">The sequence shown here is derived from an EMBL/GenBank/DDBJ whole genome shotgun (WGS) entry which is preliminary data.</text>
</comment>
<keyword evidence="1" id="KW-0472">Membrane</keyword>
<protein>
    <submittedName>
        <fullName evidence="2">Uncharacterized protein</fullName>
    </submittedName>
</protein>
<reference evidence="2" key="1">
    <citation type="journal article" date="2019" name="bioRxiv">
        <title>The Genome of the Zebra Mussel, Dreissena polymorpha: A Resource for Invasive Species Research.</title>
        <authorList>
            <person name="McCartney M.A."/>
            <person name="Auch B."/>
            <person name="Kono T."/>
            <person name="Mallez S."/>
            <person name="Zhang Y."/>
            <person name="Obille A."/>
            <person name="Becker A."/>
            <person name="Abrahante J.E."/>
            <person name="Garbe J."/>
            <person name="Badalamenti J.P."/>
            <person name="Herman A."/>
            <person name="Mangelson H."/>
            <person name="Liachko I."/>
            <person name="Sullivan S."/>
            <person name="Sone E.D."/>
            <person name="Koren S."/>
            <person name="Silverstein K.A.T."/>
            <person name="Beckman K.B."/>
            <person name="Gohl D.M."/>
        </authorList>
    </citation>
    <scope>NUCLEOTIDE SEQUENCE</scope>
    <source>
        <strain evidence="2">Duluth1</strain>
        <tissue evidence="2">Whole animal</tissue>
    </source>
</reference>
<dbReference type="AlphaFoldDB" id="A0A9D4IKN2"/>
<accession>A0A9D4IKN2</accession>